<evidence type="ECO:0000256" key="5">
    <source>
        <dbReference type="ARBA" id="ARBA00023136"/>
    </source>
</evidence>
<dbReference type="EMBL" id="BAABRL010000007">
    <property type="protein sequence ID" value="GAA5496234.1"/>
    <property type="molecule type" value="Genomic_DNA"/>
</dbReference>
<dbReference type="InterPro" id="IPR015919">
    <property type="entry name" value="Cadherin-like_sf"/>
</dbReference>
<dbReference type="Pfam" id="PF13385">
    <property type="entry name" value="Laminin_G_3"/>
    <property type="match status" value="2"/>
</dbReference>
<keyword evidence="3" id="KW-0677">Repeat</keyword>
<evidence type="ECO:0000256" key="6">
    <source>
        <dbReference type="ARBA" id="ARBA00023157"/>
    </source>
</evidence>
<dbReference type="InterPro" id="IPR039808">
    <property type="entry name" value="Cadherin"/>
</dbReference>
<dbReference type="PRINTS" id="PR00205">
    <property type="entry name" value="CADHERIN"/>
</dbReference>
<comment type="subcellular location">
    <subcellularLocation>
        <location evidence="1">Membrane</location>
    </subcellularLocation>
</comment>
<dbReference type="Pfam" id="PF17963">
    <property type="entry name" value="Big_9"/>
    <property type="match status" value="1"/>
</dbReference>
<dbReference type="InterPro" id="IPR022409">
    <property type="entry name" value="PKD/Chitinase_dom"/>
</dbReference>
<dbReference type="Gene3D" id="2.60.40.10">
    <property type="entry name" value="Immunoglobulins"/>
    <property type="match status" value="1"/>
</dbReference>
<feature type="signal peptide" evidence="7">
    <location>
        <begin position="1"/>
        <end position="18"/>
    </location>
</feature>
<keyword evidence="5" id="KW-0472">Membrane</keyword>
<dbReference type="Gene3D" id="2.60.120.200">
    <property type="match status" value="2"/>
</dbReference>
<reference evidence="9 10" key="1">
    <citation type="submission" date="2024-02" db="EMBL/GenBank/DDBJ databases">
        <title>Rubritalea halochordaticola NBRC 107102.</title>
        <authorList>
            <person name="Ichikawa N."/>
            <person name="Katano-Makiyama Y."/>
            <person name="Hidaka K."/>
        </authorList>
    </citation>
    <scope>NUCLEOTIDE SEQUENCE [LARGE SCALE GENOMIC DNA]</scope>
    <source>
        <strain evidence="9 10">NBRC 107102</strain>
    </source>
</reference>
<protein>
    <recommendedName>
        <fullName evidence="8">Cadherin domain-containing protein</fullName>
    </recommendedName>
</protein>
<dbReference type="PANTHER" id="PTHR24027">
    <property type="entry name" value="CADHERIN-23"/>
    <property type="match status" value="1"/>
</dbReference>
<dbReference type="InterPro" id="IPR006644">
    <property type="entry name" value="Cadg"/>
</dbReference>
<keyword evidence="10" id="KW-1185">Reference proteome</keyword>
<comment type="caution">
    <text evidence="9">The sequence shown here is derived from an EMBL/GenBank/DDBJ whole genome shotgun (WGS) entry which is preliminary data.</text>
</comment>
<feature type="domain" description="Cadherin" evidence="8">
    <location>
        <begin position="1242"/>
        <end position="1334"/>
    </location>
</feature>
<feature type="domain" description="Cadherin" evidence="8">
    <location>
        <begin position="1431"/>
        <end position="1530"/>
    </location>
</feature>
<gene>
    <name evidence="9" type="ORF">Rhal01_02417</name>
</gene>
<feature type="domain" description="Cadherin" evidence="8">
    <location>
        <begin position="1810"/>
        <end position="1899"/>
    </location>
</feature>
<accession>A0ABP9V3Q8</accession>
<feature type="chain" id="PRO_5045589924" description="Cadherin domain-containing protein" evidence="7">
    <location>
        <begin position="19"/>
        <end position="2145"/>
    </location>
</feature>
<evidence type="ECO:0000256" key="1">
    <source>
        <dbReference type="ARBA" id="ARBA00004370"/>
    </source>
</evidence>
<dbReference type="Gene3D" id="2.60.40.60">
    <property type="entry name" value="Cadherins"/>
    <property type="match status" value="6"/>
</dbReference>
<feature type="domain" description="Cadherin" evidence="8">
    <location>
        <begin position="1137"/>
        <end position="1236"/>
    </location>
</feature>
<sequence>MAWIALLTLTGFWNTAMAQLPESFVVNVDKGGGQIVELNLHKHSVRSANFRVQSWDTVNGYVEEHTAQNPAMPVRTYRGYVTENPNELVTAIVDTSNELHATVHNGAGRIWTVANIDVTTEMGNGTSTTPPPAPLATGSAPAGALLPPVGLYKAHGVYDVPSSQYKGSVDETLVYIEYQWNIHDFFNTRDAKLNMELTEVIIRKEQFYTPTSGNAGQFSSMLRSEWLAQGQNERGHICSFFPSGFVFAGGYASGNNFYNTGGEPVAVNALYHEVAHNWRAQHYYYGKDTMSGSHPAHGEMNTMRILTKRQQEIDEGDLQLTPSYATNMHPRAFLDLASGTVNTAVNIDPLANDWDANGDAISLKYYTANTVQGGTVTESGGVLTYTPASGYVGKDVIVYEVQDTAGLYTQGLIHIEVVNQGLAAHWAMEEASGTNAADGSGHGHDGYLVGVDFGANTIDGPVGKALQLDSGSYIVADATDLIAEPETYYPLESAASNFFDPMDQSFTATCWFKLDNSGGTAILMSKRNPGFFGYHLVASPNGLSATVRAWDGDIGWQTVSSGALVSDAWYHAAMVINRSDNTLRLYLNGQEVGTAASLPADLFIFNGREDLKLGGDAAVALDEAQVYSKALSLSEVQALHDAGEVPAAPVFPADDSLNIAVNGTILSWLAGNSSYLHDVYFGTDAAAVANATTASPEYQGRQSATSFDPGTLDLSKNYFWRIDEVDGSTIIGGGVWKFSTAANSLASGMVLHLSMDDSDVQAANGTTHTYDDTALPAQDFQVINTPSTIAGVIGDAIDLGGADDALRSYIASPVKKPTSGGVSVSFWLNTSSTQNSGEKVYDMGGAYFMRYYNGDLQPVYDGSTGGAVVFDTNLNDGQWHHVAVINNGAGQTTLYIDGAQFGTQSESLYDVASLQRTVSIGAIYNGTSENIEAAYDDFAVWERELSGAEVSEIYAEGLLGNSVNAEPVLVDTSFEVSDGFTGFPSGGTGSVGTVVDNDGVTWTEVSDVKIWNRTDIPPAGVQTLTLGLSSSNPICDVSIPGTDHGIGTVSFDYAAFSSSTNTEFSVQYNAGSGWIEVWSTQMVGLDPNFSSKPWRTVELALNIPGDVDLRFEALGSKGPMIDNLRITGVSVSNLAPVVNDQTFSVAENAIAGTSAGTVAASDPDAGDTLSYAITAGNAGGEFTINSSTGEITTTTALDYEATDSYGFTVTVTDAGGLTDTALITVDVTNVNEAPAAVGASGSVAENSAVGTTVATVTSTDPDAGDSVTYAITAGNTGSAFTIDGNTGAVSTNAVLNYEVASNYQLAVTATDAGGLSDTVSVSISVIDVNEAPAAANGSGSIAEDATVGSTVATVAASDPDAGDVLSYAITGGNTGGAFLVNSSTGVITTATALDHESTSSYSLTVSVTDAGGLSDTAAVNVTVSDVNEAPVASNGSGSINEDAAVGSTVLTVAASDPDAGDTLTYAITAGNAGGEFSINASSGEITTATELDFESTAGYSLTVSATDAGGLSDSATVAVTVNDVNEDPVFANDPIVGNNAILYAEYSGSLDGEATDPDTADTVTYSKVSGPAWLSVASDGALSGTPGDGDEGLNSFEVEAADGNGGSAQVTLEITVATSGVVYSDDFESYDIENPSDFSVGGVATGNWVASNTASNATRTFSTTNFGGTRLWISNVDGTSITSNGIQVGNANYTMSVVLVTETATAGRQLNATYDILAGQTAATATSIIGGPQAVVTDGDSWSIDDSKTDHVFTESFSTAGLAQGDKLFLRFQRVSVAATGGWFGVDDVKLELDGMNTAPVAGDASFSVDENGVGAQVGTVTATDADAGDILSYAITAGNAGGEFAINGSTGEITTTTALDYETAGQYVLTVEVTDAGLLSDTASITVNVNDVNEAPVANDVSGSVSEDATVGITVVTVTSSDVDAGDSASYAITSGNVGGAFSIDSATGEITTAAALDYEVTTSYLLTVSVTDGGGLTDTALVDITVIDVADVVSTYSSDAELVVTGLLFSGNYLDTVSSNNVYEVLQEEKTSGKPSTRVSSLEHTWSFDIGAVGALVELSVEAFHSSNNEGDDFVFGYSTDGIVFTDVITVTKTSDDNTAQVAILPAGISGTVYIRVKDTDRTVGNGSQDTISIDHLKLEVTR</sequence>
<evidence type="ECO:0000256" key="2">
    <source>
        <dbReference type="ARBA" id="ARBA00022729"/>
    </source>
</evidence>
<dbReference type="Proteomes" id="UP001424741">
    <property type="component" value="Unassembled WGS sequence"/>
</dbReference>
<keyword evidence="4" id="KW-0106">Calcium</keyword>
<dbReference type="CDD" id="cd11304">
    <property type="entry name" value="Cadherin_repeat"/>
    <property type="match status" value="6"/>
</dbReference>
<dbReference type="SMART" id="SM00560">
    <property type="entry name" value="LamGL"/>
    <property type="match status" value="2"/>
</dbReference>
<evidence type="ECO:0000259" key="8">
    <source>
        <dbReference type="PROSITE" id="PS50268"/>
    </source>
</evidence>
<keyword evidence="6" id="KW-1015">Disulfide bond</keyword>
<dbReference type="Pfam" id="PF00028">
    <property type="entry name" value="Cadherin"/>
    <property type="match status" value="6"/>
</dbReference>
<dbReference type="PANTHER" id="PTHR24027:SF438">
    <property type="entry name" value="CADHERIN 23"/>
    <property type="match status" value="1"/>
</dbReference>
<feature type="domain" description="Cadherin" evidence="8">
    <location>
        <begin position="1898"/>
        <end position="1998"/>
    </location>
</feature>
<dbReference type="PROSITE" id="PS50268">
    <property type="entry name" value="CADHERIN_2"/>
    <property type="match status" value="6"/>
</dbReference>
<feature type="domain" description="Cadherin" evidence="8">
    <location>
        <begin position="1333"/>
        <end position="1432"/>
    </location>
</feature>
<dbReference type="InterPro" id="IPR002126">
    <property type="entry name" value="Cadherin-like_dom"/>
</dbReference>
<dbReference type="Gene3D" id="2.60.40.2810">
    <property type="match status" value="1"/>
</dbReference>
<dbReference type="SUPFAM" id="SSF49313">
    <property type="entry name" value="Cadherin-like"/>
    <property type="match status" value="7"/>
</dbReference>
<keyword evidence="2 7" id="KW-0732">Signal</keyword>
<evidence type="ECO:0000313" key="9">
    <source>
        <dbReference type="EMBL" id="GAA5496234.1"/>
    </source>
</evidence>
<dbReference type="SMART" id="SM00089">
    <property type="entry name" value="PKD"/>
    <property type="match status" value="5"/>
</dbReference>
<name>A0ABP9V3Q8_9BACT</name>
<dbReference type="InterPro" id="IPR013320">
    <property type="entry name" value="ConA-like_dom_sf"/>
</dbReference>
<dbReference type="InterPro" id="IPR006558">
    <property type="entry name" value="LamG-like"/>
</dbReference>
<dbReference type="Pfam" id="PF05345">
    <property type="entry name" value="He_PIG"/>
    <property type="match status" value="1"/>
</dbReference>
<organism evidence="9 10">
    <name type="scientific">Rubritalea halochordaticola</name>
    <dbReference type="NCBI Taxonomy" id="714537"/>
    <lineage>
        <taxon>Bacteria</taxon>
        <taxon>Pseudomonadati</taxon>
        <taxon>Verrucomicrobiota</taxon>
        <taxon>Verrucomicrobiia</taxon>
        <taxon>Verrucomicrobiales</taxon>
        <taxon>Rubritaleaceae</taxon>
        <taxon>Rubritalea</taxon>
    </lineage>
</organism>
<dbReference type="InterPro" id="IPR013783">
    <property type="entry name" value="Ig-like_fold"/>
</dbReference>
<evidence type="ECO:0000313" key="10">
    <source>
        <dbReference type="Proteomes" id="UP001424741"/>
    </source>
</evidence>
<dbReference type="SMART" id="SM00112">
    <property type="entry name" value="CA"/>
    <property type="match status" value="6"/>
</dbReference>
<dbReference type="SUPFAM" id="SSF49899">
    <property type="entry name" value="Concanavalin A-like lectins/glucanases"/>
    <property type="match status" value="2"/>
</dbReference>
<evidence type="ECO:0000256" key="3">
    <source>
        <dbReference type="ARBA" id="ARBA00022737"/>
    </source>
</evidence>
<dbReference type="NCBIfam" id="NF012211">
    <property type="entry name" value="tand_rpt_95"/>
    <property type="match status" value="1"/>
</dbReference>
<evidence type="ECO:0000256" key="4">
    <source>
        <dbReference type="ARBA" id="ARBA00022837"/>
    </source>
</evidence>
<dbReference type="SMART" id="SM00736">
    <property type="entry name" value="CADG"/>
    <property type="match status" value="6"/>
</dbReference>
<evidence type="ECO:0000256" key="7">
    <source>
        <dbReference type="SAM" id="SignalP"/>
    </source>
</evidence>
<proteinExistence type="predicted"/>